<dbReference type="Proteomes" id="UP000295075">
    <property type="component" value="Unassembled WGS sequence"/>
</dbReference>
<feature type="signal peptide" evidence="1">
    <location>
        <begin position="1"/>
        <end position="28"/>
    </location>
</feature>
<keyword evidence="3" id="KW-1185">Reference proteome</keyword>
<accession>A0A4R4QBD6</accession>
<gene>
    <name evidence="2" type="ORF">E1261_07800</name>
</gene>
<evidence type="ECO:0000313" key="3">
    <source>
        <dbReference type="Proteomes" id="UP000295075"/>
    </source>
</evidence>
<comment type="caution">
    <text evidence="2">The sequence shown here is derived from an EMBL/GenBank/DDBJ whole genome shotgun (WGS) entry which is preliminary data.</text>
</comment>
<protein>
    <recommendedName>
        <fullName evidence="4">Peptidase C39-like domain-containing protein</fullName>
    </recommendedName>
</protein>
<dbReference type="EMBL" id="SMKA01000020">
    <property type="protein sequence ID" value="TDC32698.1"/>
    <property type="molecule type" value="Genomic_DNA"/>
</dbReference>
<reference evidence="2 3" key="1">
    <citation type="submission" date="2019-03" db="EMBL/GenBank/DDBJ databases">
        <title>Draft genome sequences of novel Actinobacteria.</title>
        <authorList>
            <person name="Sahin N."/>
            <person name="Ay H."/>
            <person name="Saygin H."/>
        </authorList>
    </citation>
    <scope>NUCLEOTIDE SEQUENCE [LARGE SCALE GENOMIC DNA]</scope>
    <source>
        <strain evidence="2 3">JCM 30547</strain>
    </source>
</reference>
<name>A0A4R4QBD6_9ACTN</name>
<evidence type="ECO:0008006" key="4">
    <source>
        <dbReference type="Google" id="ProtNLM"/>
    </source>
</evidence>
<feature type="chain" id="PRO_5020999300" description="Peptidase C39-like domain-containing protein" evidence="1">
    <location>
        <begin position="29"/>
        <end position="307"/>
    </location>
</feature>
<dbReference type="RefSeq" id="WP_132404149.1">
    <property type="nucleotide sequence ID" value="NZ_SMKA01000020.1"/>
</dbReference>
<keyword evidence="1" id="KW-0732">Signal</keyword>
<evidence type="ECO:0000256" key="1">
    <source>
        <dbReference type="SAM" id="SignalP"/>
    </source>
</evidence>
<evidence type="ECO:0000313" key="2">
    <source>
        <dbReference type="EMBL" id="TDC32698.1"/>
    </source>
</evidence>
<dbReference type="AlphaFoldDB" id="A0A4R4QBD6"/>
<sequence length="307" mass="33137">MKRQGIAVLAGVAAVFAGTVLPAGTAAADGLPLQVPCTEQKDVTGTQFAVNLCDVTDADQFRTHLTKEGSVHCGPTSLYNAMYYLGEHKGLPMRVVPNGQLMTEYDPHDPADYDEATTWIGWLGYKAGMGSDPSGSSAAGNRAAFDAATVGAKASGWTVNRGGTGSDGLPEFGLEMAKRLRQAPLQMWYGRYVLNEDNTHTRTGGHAVTVVAAKGDVGSGKVELTLHDPARSDDHKTPGYKDTQSQIRDEKVTLYRVAIRTKSVDEETGVETIKQHTYWRLFGENYTGTTLQYVEAFNWFETAPPVG</sequence>
<proteinExistence type="predicted"/>
<organism evidence="2 3">
    <name type="scientific">Kribbella albertanoniae</name>
    <dbReference type="NCBI Taxonomy" id="1266829"/>
    <lineage>
        <taxon>Bacteria</taxon>
        <taxon>Bacillati</taxon>
        <taxon>Actinomycetota</taxon>
        <taxon>Actinomycetes</taxon>
        <taxon>Propionibacteriales</taxon>
        <taxon>Kribbellaceae</taxon>
        <taxon>Kribbella</taxon>
    </lineage>
</organism>
<dbReference type="OrthoDB" id="3697562at2"/>